<sequence>MSETHEELAGIVDLFGALTPTELERALSELAFKQGEETNAAALSGAVETAIEEYYLVEYDPTDADGNGADDLSAGDLGDDDHLLVVGPVAFPTLPENAEDLPHILDVPERSVDREVVGRQVASRLLTDAARAVNDDDADRIDHLLDVSYDLEVWAPVEVDDVQARLHDALEE</sequence>
<protein>
    <submittedName>
        <fullName evidence="1">Uncharacterized protein</fullName>
    </submittedName>
</protein>
<dbReference type="EMBL" id="JBHSKX010000001">
    <property type="protein sequence ID" value="MFC5366845.1"/>
    <property type="molecule type" value="Genomic_DNA"/>
</dbReference>
<dbReference type="AlphaFoldDB" id="A0ABD5RA18"/>
<evidence type="ECO:0000313" key="1">
    <source>
        <dbReference type="EMBL" id="MFC5366845.1"/>
    </source>
</evidence>
<dbReference type="Proteomes" id="UP001596201">
    <property type="component" value="Unassembled WGS sequence"/>
</dbReference>
<keyword evidence="2" id="KW-1185">Reference proteome</keyword>
<comment type="caution">
    <text evidence="1">The sequence shown here is derived from an EMBL/GenBank/DDBJ whole genome shotgun (WGS) entry which is preliminary data.</text>
</comment>
<dbReference type="InterPro" id="IPR055533">
    <property type="entry name" value="DUF7109"/>
</dbReference>
<dbReference type="RefSeq" id="WP_227227820.1">
    <property type="nucleotide sequence ID" value="NZ_JAJCVJ010000001.1"/>
</dbReference>
<organism evidence="1 2">
    <name type="scientific">Salinirubrum litoreum</name>
    <dbReference type="NCBI Taxonomy" id="1126234"/>
    <lineage>
        <taxon>Archaea</taxon>
        <taxon>Methanobacteriati</taxon>
        <taxon>Methanobacteriota</taxon>
        <taxon>Stenosarchaea group</taxon>
        <taxon>Halobacteria</taxon>
        <taxon>Halobacteriales</taxon>
        <taxon>Haloferacaceae</taxon>
        <taxon>Salinirubrum</taxon>
    </lineage>
</organism>
<gene>
    <name evidence="1" type="ORF">ACFPJ5_07820</name>
</gene>
<reference evidence="1 2" key="1">
    <citation type="journal article" date="2019" name="Int. J. Syst. Evol. Microbiol.">
        <title>The Global Catalogue of Microorganisms (GCM) 10K type strain sequencing project: providing services to taxonomists for standard genome sequencing and annotation.</title>
        <authorList>
            <consortium name="The Broad Institute Genomics Platform"/>
            <consortium name="The Broad Institute Genome Sequencing Center for Infectious Disease"/>
            <person name="Wu L."/>
            <person name="Ma J."/>
        </authorList>
    </citation>
    <scope>NUCLEOTIDE SEQUENCE [LARGE SCALE GENOMIC DNA]</scope>
    <source>
        <strain evidence="1 2">CGMCC 1.12237</strain>
    </source>
</reference>
<accession>A0ABD5RA18</accession>
<proteinExistence type="predicted"/>
<dbReference type="Pfam" id="PF23421">
    <property type="entry name" value="DUF7109"/>
    <property type="match status" value="1"/>
</dbReference>
<evidence type="ECO:0000313" key="2">
    <source>
        <dbReference type="Proteomes" id="UP001596201"/>
    </source>
</evidence>
<name>A0ABD5RA18_9EURY</name>